<dbReference type="PANTHER" id="PTHR43433:SF5">
    <property type="entry name" value="AB HYDROLASE-1 DOMAIN-CONTAINING PROTEIN"/>
    <property type="match status" value="1"/>
</dbReference>
<organism evidence="2 3">
    <name type="scientific">Francisella halioticida</name>
    <dbReference type="NCBI Taxonomy" id="549298"/>
    <lineage>
        <taxon>Bacteria</taxon>
        <taxon>Pseudomonadati</taxon>
        <taxon>Pseudomonadota</taxon>
        <taxon>Gammaproteobacteria</taxon>
        <taxon>Thiotrichales</taxon>
        <taxon>Francisellaceae</taxon>
        <taxon>Francisella</taxon>
    </lineage>
</organism>
<sequence length="275" mass="31602">MFCYLTARIKKMPKVKVNDINIYYEIRGEGYPLVLISGFGADHITWGKFADKLALKYKIILFDNRGSGQTDCPDQEYSMEQLAKDVKNLCDYLNIEKASFIGYSMGGFIVQQLAHDYSELCENIIILNSATKITKHYSLFMQAFYALLNNDTIAPEILAKLFLPWAYSDSFLSNELNVDKIIETIAKKPHPFTLIGFKNQRSAVDNFDSTGWIKTVRTPALIVGSKKDIIFYEKNIRNLFELMPNSKYFKFKNVGHLPYIEEPDKLLQVVHEFIG</sequence>
<accession>A0ABM6LXG0</accession>
<dbReference type="PANTHER" id="PTHR43433">
    <property type="entry name" value="HYDROLASE, ALPHA/BETA FOLD FAMILY PROTEIN"/>
    <property type="match status" value="1"/>
</dbReference>
<dbReference type="Proteomes" id="UP000249910">
    <property type="component" value="Chromosome"/>
</dbReference>
<name>A0ABM6LXG0_9GAMM</name>
<feature type="domain" description="AB hydrolase-1" evidence="1">
    <location>
        <begin position="31"/>
        <end position="263"/>
    </location>
</feature>
<dbReference type="Gene3D" id="3.40.50.1820">
    <property type="entry name" value="alpha/beta hydrolase"/>
    <property type="match status" value="1"/>
</dbReference>
<dbReference type="InterPro" id="IPR029058">
    <property type="entry name" value="AB_hydrolase_fold"/>
</dbReference>
<protein>
    <submittedName>
        <fullName evidence="2">Alpha/beta hydrolase</fullName>
    </submittedName>
</protein>
<keyword evidence="2" id="KW-0378">Hydrolase</keyword>
<evidence type="ECO:0000313" key="2">
    <source>
        <dbReference type="EMBL" id="ASG67358.1"/>
    </source>
</evidence>
<dbReference type="Pfam" id="PF00561">
    <property type="entry name" value="Abhydrolase_1"/>
    <property type="match status" value="1"/>
</dbReference>
<reference evidence="2 3" key="1">
    <citation type="submission" date="2017-06" db="EMBL/GenBank/DDBJ databases">
        <title>Complete genome of Francisella halioticida.</title>
        <authorList>
            <person name="Sjodin A."/>
        </authorList>
    </citation>
    <scope>NUCLEOTIDE SEQUENCE [LARGE SCALE GENOMIC DNA]</scope>
    <source>
        <strain evidence="2 3">DSM 23729</strain>
    </source>
</reference>
<dbReference type="EMBL" id="CP022132">
    <property type="protein sequence ID" value="ASG67358.1"/>
    <property type="molecule type" value="Genomic_DNA"/>
</dbReference>
<evidence type="ECO:0000313" key="3">
    <source>
        <dbReference type="Proteomes" id="UP000249910"/>
    </source>
</evidence>
<dbReference type="GO" id="GO:0016787">
    <property type="term" value="F:hydrolase activity"/>
    <property type="evidence" value="ECO:0007669"/>
    <property type="project" value="UniProtKB-KW"/>
</dbReference>
<dbReference type="InterPro" id="IPR050471">
    <property type="entry name" value="AB_hydrolase"/>
</dbReference>
<gene>
    <name evidence="2" type="ORF">CDV26_02195</name>
</gene>
<dbReference type="SUPFAM" id="SSF53474">
    <property type="entry name" value="alpha/beta-Hydrolases"/>
    <property type="match status" value="1"/>
</dbReference>
<proteinExistence type="predicted"/>
<dbReference type="InterPro" id="IPR000073">
    <property type="entry name" value="AB_hydrolase_1"/>
</dbReference>
<keyword evidence="3" id="KW-1185">Reference proteome</keyword>
<evidence type="ECO:0000259" key="1">
    <source>
        <dbReference type="Pfam" id="PF00561"/>
    </source>
</evidence>